<keyword evidence="2" id="KW-1003">Cell membrane</keyword>
<evidence type="ECO:0000313" key="8">
    <source>
        <dbReference type="Proteomes" id="UP000019277"/>
    </source>
</evidence>
<feature type="transmembrane region" description="Helical" evidence="6">
    <location>
        <begin position="255"/>
        <end position="274"/>
    </location>
</feature>
<feature type="transmembrane region" description="Helical" evidence="6">
    <location>
        <begin position="224"/>
        <end position="249"/>
    </location>
</feature>
<feature type="transmembrane region" description="Helical" evidence="6">
    <location>
        <begin position="105"/>
        <end position="126"/>
    </location>
</feature>
<evidence type="ECO:0000256" key="5">
    <source>
        <dbReference type="ARBA" id="ARBA00023136"/>
    </source>
</evidence>
<keyword evidence="5 6" id="KW-0472">Membrane</keyword>
<dbReference type="OrthoDB" id="3227279at2"/>
<gene>
    <name evidence="7" type="ORF">UO65_0963</name>
</gene>
<feature type="transmembrane region" description="Helical" evidence="6">
    <location>
        <begin position="174"/>
        <end position="192"/>
    </location>
</feature>
<evidence type="ECO:0000256" key="1">
    <source>
        <dbReference type="ARBA" id="ARBA00004651"/>
    </source>
</evidence>
<evidence type="ECO:0000313" key="7">
    <source>
        <dbReference type="EMBL" id="EWC63666.1"/>
    </source>
</evidence>
<dbReference type="AlphaFoldDB" id="W7J3U9"/>
<dbReference type="Gene3D" id="1.20.1250.20">
    <property type="entry name" value="MFS general substrate transporter like domains"/>
    <property type="match status" value="1"/>
</dbReference>
<evidence type="ECO:0000256" key="4">
    <source>
        <dbReference type="ARBA" id="ARBA00022989"/>
    </source>
</evidence>
<dbReference type="RefSeq" id="WP_052020720.1">
    <property type="nucleotide sequence ID" value="NZ_AYXG01000039.1"/>
</dbReference>
<keyword evidence="4 6" id="KW-1133">Transmembrane helix</keyword>
<keyword evidence="8" id="KW-1185">Reference proteome</keyword>
<accession>W7J3U9</accession>
<organism evidence="7 8">
    <name type="scientific">Actinokineospora spheciospongiae</name>
    <dbReference type="NCBI Taxonomy" id="909613"/>
    <lineage>
        <taxon>Bacteria</taxon>
        <taxon>Bacillati</taxon>
        <taxon>Actinomycetota</taxon>
        <taxon>Actinomycetes</taxon>
        <taxon>Pseudonocardiales</taxon>
        <taxon>Pseudonocardiaceae</taxon>
        <taxon>Actinokineospora</taxon>
    </lineage>
</organism>
<dbReference type="PANTHER" id="PTHR23513:SF11">
    <property type="entry name" value="STAPHYLOFERRIN A TRANSPORTER"/>
    <property type="match status" value="1"/>
</dbReference>
<feature type="transmembrane region" description="Helical" evidence="6">
    <location>
        <begin position="309"/>
        <end position="331"/>
    </location>
</feature>
<comment type="caution">
    <text evidence="7">The sequence shown here is derived from an EMBL/GenBank/DDBJ whole genome shotgun (WGS) entry which is preliminary data.</text>
</comment>
<dbReference type="SUPFAM" id="SSF103473">
    <property type="entry name" value="MFS general substrate transporter"/>
    <property type="match status" value="1"/>
</dbReference>
<dbReference type="GO" id="GO:0005886">
    <property type="term" value="C:plasma membrane"/>
    <property type="evidence" value="ECO:0007669"/>
    <property type="project" value="UniProtKB-SubCell"/>
</dbReference>
<keyword evidence="3 6" id="KW-0812">Transmembrane</keyword>
<dbReference type="EMBL" id="AYXG01000039">
    <property type="protein sequence ID" value="EWC63666.1"/>
    <property type="molecule type" value="Genomic_DNA"/>
</dbReference>
<evidence type="ECO:0008006" key="9">
    <source>
        <dbReference type="Google" id="ProtNLM"/>
    </source>
</evidence>
<dbReference type="Proteomes" id="UP000019277">
    <property type="component" value="Unassembled WGS sequence"/>
</dbReference>
<dbReference type="eggNOG" id="COG2814">
    <property type="taxonomic scope" value="Bacteria"/>
</dbReference>
<dbReference type="PANTHER" id="PTHR23513">
    <property type="entry name" value="INTEGRAL MEMBRANE EFFLUX PROTEIN-RELATED"/>
    <property type="match status" value="1"/>
</dbReference>
<proteinExistence type="predicted"/>
<feature type="transmembrane region" description="Helical" evidence="6">
    <location>
        <begin position="147"/>
        <end position="168"/>
    </location>
</feature>
<reference evidence="7 8" key="1">
    <citation type="journal article" date="2014" name="Genome Announc.">
        <title>Draft Genome Sequence of the Antitrypanosomally Active Sponge-Associated Bacterium Actinokineospora sp. Strain EG49.</title>
        <authorList>
            <person name="Harjes J."/>
            <person name="Ryu T."/>
            <person name="Abdelmohsen U.R."/>
            <person name="Moitinho-Silva L."/>
            <person name="Horn H."/>
            <person name="Ravasi T."/>
            <person name="Hentschel U."/>
        </authorList>
    </citation>
    <scope>NUCLEOTIDE SEQUENCE [LARGE SCALE GENOMIC DNA]</scope>
    <source>
        <strain evidence="7 8">EG49</strain>
    </source>
</reference>
<dbReference type="GO" id="GO:0022857">
    <property type="term" value="F:transmembrane transporter activity"/>
    <property type="evidence" value="ECO:0007669"/>
    <property type="project" value="InterPro"/>
</dbReference>
<protein>
    <recommendedName>
        <fullName evidence="9">MFS transporter</fullName>
    </recommendedName>
</protein>
<dbReference type="STRING" id="909613.UO65_0963"/>
<feature type="transmembrane region" description="Helical" evidence="6">
    <location>
        <begin position="286"/>
        <end position="303"/>
    </location>
</feature>
<dbReference type="Pfam" id="PF07690">
    <property type="entry name" value="MFS_1"/>
    <property type="match status" value="1"/>
</dbReference>
<feature type="transmembrane region" description="Helical" evidence="6">
    <location>
        <begin position="371"/>
        <end position="388"/>
    </location>
</feature>
<comment type="subcellular location">
    <subcellularLocation>
        <location evidence="1">Cell membrane</location>
        <topology evidence="1">Multi-pass membrane protein</topology>
    </subcellularLocation>
</comment>
<evidence type="ECO:0000256" key="6">
    <source>
        <dbReference type="SAM" id="Phobius"/>
    </source>
</evidence>
<dbReference type="InterPro" id="IPR036259">
    <property type="entry name" value="MFS_trans_sf"/>
</dbReference>
<sequence>MPPDPPIRYRDVLAEPRFRTVFGARSLATAADTLRTVALSVLIFLATGSALLSAIAHGASFVPQLIGGSLLGALTDRAEPRGLIALGYGVESAVALLLATGITPVWLSLSLVAAIAFVTPVFTGLTGRVIADVLPGERYAVGRSMSLLASSVAQLVGLVGGGGAVALLGSGRALLVSAVLHALACLWVRTRLPVGRPARRERTGTVRAGWTTNRRLLRDRDLRVLIVAQWLPTAAAAGAEGLFIPYAAARWAAESASLLLAGLPAGMVVGTVLVGRLVPPGSRDRLVIPLLVLVGAPLTAFWFPLPFAVALFLSTLSGAGLAYGVCVQSRFRDLVPVRERGQAFTLLATGLMTAQGLSPAVFGLVADHTTAGAAVAVAGLLAVVHVVWRGPDLIRVLRTTT</sequence>
<dbReference type="InterPro" id="IPR011701">
    <property type="entry name" value="MFS"/>
</dbReference>
<name>W7J3U9_9PSEU</name>
<feature type="transmembrane region" description="Helical" evidence="6">
    <location>
        <begin position="37"/>
        <end position="62"/>
    </location>
</feature>
<evidence type="ECO:0000256" key="3">
    <source>
        <dbReference type="ARBA" id="ARBA00022692"/>
    </source>
</evidence>
<evidence type="ECO:0000256" key="2">
    <source>
        <dbReference type="ARBA" id="ARBA00022475"/>
    </source>
</evidence>
<feature type="transmembrane region" description="Helical" evidence="6">
    <location>
        <begin position="343"/>
        <end position="365"/>
    </location>
</feature>